<protein>
    <submittedName>
        <fullName evidence="7">ABC transporter permease</fullName>
    </submittedName>
</protein>
<evidence type="ECO:0000256" key="5">
    <source>
        <dbReference type="SAM" id="Phobius"/>
    </source>
</evidence>
<name>A0ABP6KX62_9ENTE</name>
<evidence type="ECO:0000256" key="2">
    <source>
        <dbReference type="ARBA" id="ARBA00022692"/>
    </source>
</evidence>
<feature type="transmembrane region" description="Helical" evidence="5">
    <location>
        <begin position="58"/>
        <end position="80"/>
    </location>
</feature>
<evidence type="ECO:0000313" key="8">
    <source>
        <dbReference type="Proteomes" id="UP001501577"/>
    </source>
</evidence>
<evidence type="ECO:0000259" key="6">
    <source>
        <dbReference type="Pfam" id="PF01061"/>
    </source>
</evidence>
<feature type="transmembrane region" description="Helical" evidence="5">
    <location>
        <begin position="101"/>
        <end position="129"/>
    </location>
</feature>
<dbReference type="EMBL" id="BAAAXQ010000072">
    <property type="protein sequence ID" value="GAA3024673.1"/>
    <property type="molecule type" value="Genomic_DNA"/>
</dbReference>
<comment type="subcellular location">
    <subcellularLocation>
        <location evidence="1">Membrane</location>
        <topology evidence="1">Multi-pass membrane protein</topology>
    </subcellularLocation>
</comment>
<evidence type="ECO:0000256" key="1">
    <source>
        <dbReference type="ARBA" id="ARBA00004141"/>
    </source>
</evidence>
<dbReference type="InterPro" id="IPR051784">
    <property type="entry name" value="Nod_factor_ABC_transporter"/>
</dbReference>
<evidence type="ECO:0000256" key="3">
    <source>
        <dbReference type="ARBA" id="ARBA00022989"/>
    </source>
</evidence>
<dbReference type="PANTHER" id="PTHR43229">
    <property type="entry name" value="NODULATION PROTEIN J"/>
    <property type="match status" value="1"/>
</dbReference>
<dbReference type="RefSeq" id="WP_068709792.1">
    <property type="nucleotide sequence ID" value="NZ_BAAAXQ010000072.1"/>
</dbReference>
<evidence type="ECO:0000313" key="7">
    <source>
        <dbReference type="EMBL" id="GAA3024673.1"/>
    </source>
</evidence>
<sequence>MQTLIKRNLLLYFRDKTGVFFSILGAFISFILYLIFLKETMVSEWSRLPQTNQLLDNWLISGTLTIVGMTTTLASLTQLVKDRENNVRQDLLLTDISTLRLHLSYLLSAALIGIIMQMLLFSIMFPYFYFTNHTVLTLTQLASLLALIIFNALLAATLNLMLVQPIKTVDNVGKLSSVIGTAAGFLVGTYVPIGALPSFAQLLVKLTPGGYIASLYRQILLAPTITNVFKDNPVGQKNFEEAMGVRFKLFELLTIQQTCLILMIILFFACFVALFPQWLKAYKNQRALFHQ</sequence>
<reference evidence="8" key="1">
    <citation type="journal article" date="2019" name="Int. J. Syst. Evol. Microbiol.">
        <title>The Global Catalogue of Microorganisms (GCM) 10K type strain sequencing project: providing services to taxonomists for standard genome sequencing and annotation.</title>
        <authorList>
            <consortium name="The Broad Institute Genomics Platform"/>
            <consortium name="The Broad Institute Genome Sequencing Center for Infectious Disease"/>
            <person name="Wu L."/>
            <person name="Ma J."/>
        </authorList>
    </citation>
    <scope>NUCLEOTIDE SEQUENCE [LARGE SCALE GENOMIC DNA]</scope>
    <source>
        <strain evidence="8">JCM 8736</strain>
    </source>
</reference>
<keyword evidence="8" id="KW-1185">Reference proteome</keyword>
<accession>A0ABP6KX62</accession>
<keyword evidence="4 5" id="KW-0472">Membrane</keyword>
<keyword evidence="2 5" id="KW-0812">Transmembrane</keyword>
<organism evidence="7 8">
    <name type="scientific">Tetragenococcus solitarius</name>
    <dbReference type="NCBI Taxonomy" id="71453"/>
    <lineage>
        <taxon>Bacteria</taxon>
        <taxon>Bacillati</taxon>
        <taxon>Bacillota</taxon>
        <taxon>Bacilli</taxon>
        <taxon>Lactobacillales</taxon>
        <taxon>Enterococcaceae</taxon>
        <taxon>Tetragenococcus</taxon>
    </lineage>
</organism>
<feature type="transmembrane region" description="Helical" evidence="5">
    <location>
        <begin position="20"/>
        <end position="38"/>
    </location>
</feature>
<comment type="caution">
    <text evidence="7">The sequence shown here is derived from an EMBL/GenBank/DDBJ whole genome shotgun (WGS) entry which is preliminary data.</text>
</comment>
<dbReference type="Proteomes" id="UP001501577">
    <property type="component" value="Unassembled WGS sequence"/>
</dbReference>
<dbReference type="PANTHER" id="PTHR43229:SF2">
    <property type="entry name" value="NODULATION PROTEIN J"/>
    <property type="match status" value="1"/>
</dbReference>
<feature type="domain" description="ABC-2 type transporter transmembrane" evidence="6">
    <location>
        <begin position="2"/>
        <end position="220"/>
    </location>
</feature>
<evidence type="ECO:0000256" key="4">
    <source>
        <dbReference type="ARBA" id="ARBA00023136"/>
    </source>
</evidence>
<dbReference type="Pfam" id="PF01061">
    <property type="entry name" value="ABC2_membrane"/>
    <property type="match status" value="1"/>
</dbReference>
<feature type="transmembrane region" description="Helical" evidence="5">
    <location>
        <begin position="141"/>
        <end position="163"/>
    </location>
</feature>
<feature type="transmembrane region" description="Helical" evidence="5">
    <location>
        <begin position="175"/>
        <end position="193"/>
    </location>
</feature>
<proteinExistence type="predicted"/>
<gene>
    <name evidence="7" type="ORF">GCM10019998_21480</name>
</gene>
<feature type="transmembrane region" description="Helical" evidence="5">
    <location>
        <begin position="255"/>
        <end position="276"/>
    </location>
</feature>
<dbReference type="InterPro" id="IPR013525">
    <property type="entry name" value="ABC2_TM"/>
</dbReference>
<keyword evidence="3 5" id="KW-1133">Transmembrane helix</keyword>